<evidence type="ECO:0000256" key="3">
    <source>
        <dbReference type="ARBA" id="ARBA00022475"/>
    </source>
</evidence>
<dbReference type="GO" id="GO:0005886">
    <property type="term" value="C:plasma membrane"/>
    <property type="evidence" value="ECO:0007669"/>
    <property type="project" value="UniProtKB-SubCell"/>
</dbReference>
<evidence type="ECO:0000256" key="4">
    <source>
        <dbReference type="ARBA" id="ARBA00022692"/>
    </source>
</evidence>
<name>A0A919SCF9_9ACTN</name>
<dbReference type="GO" id="GO:0006417">
    <property type="term" value="P:regulation of translation"/>
    <property type="evidence" value="ECO:0007669"/>
    <property type="project" value="TreeGrafter"/>
</dbReference>
<dbReference type="EMBL" id="BOQP01000006">
    <property type="protein sequence ID" value="GIM69191.1"/>
    <property type="molecule type" value="Genomic_DNA"/>
</dbReference>
<dbReference type="Gene3D" id="1.10.10.1320">
    <property type="entry name" value="Anti-sigma factor, zinc-finger domain"/>
    <property type="match status" value="1"/>
</dbReference>
<feature type="domain" description="Putative zinc-finger" evidence="13">
    <location>
        <begin position="5"/>
        <end position="37"/>
    </location>
</feature>
<proteinExistence type="predicted"/>
<keyword evidence="3" id="KW-1003">Cell membrane</keyword>
<feature type="transmembrane region" description="Helical" evidence="11">
    <location>
        <begin position="96"/>
        <end position="117"/>
    </location>
</feature>
<organism evidence="14 15">
    <name type="scientific">Winogradskya consettensis</name>
    <dbReference type="NCBI Taxonomy" id="113560"/>
    <lineage>
        <taxon>Bacteria</taxon>
        <taxon>Bacillati</taxon>
        <taxon>Actinomycetota</taxon>
        <taxon>Actinomycetes</taxon>
        <taxon>Micromonosporales</taxon>
        <taxon>Micromonosporaceae</taxon>
        <taxon>Winogradskya</taxon>
    </lineage>
</organism>
<evidence type="ECO:0000256" key="10">
    <source>
        <dbReference type="ARBA" id="ARBA00030803"/>
    </source>
</evidence>
<dbReference type="Pfam" id="PF13490">
    <property type="entry name" value="zf-HC2"/>
    <property type="match status" value="1"/>
</dbReference>
<comment type="subcellular location">
    <subcellularLocation>
        <location evidence="2">Cell membrane</location>
    </subcellularLocation>
    <subcellularLocation>
        <location evidence="1">Membrane</location>
        <topology evidence="1">Single-pass membrane protein</topology>
    </subcellularLocation>
</comment>
<dbReference type="AlphaFoldDB" id="A0A919SCF9"/>
<evidence type="ECO:0000256" key="2">
    <source>
        <dbReference type="ARBA" id="ARBA00004236"/>
    </source>
</evidence>
<evidence type="ECO:0000256" key="7">
    <source>
        <dbReference type="ARBA" id="ARBA00023136"/>
    </source>
</evidence>
<dbReference type="Pfam" id="PF10099">
    <property type="entry name" value="RskA_C"/>
    <property type="match status" value="1"/>
</dbReference>
<evidence type="ECO:0000313" key="15">
    <source>
        <dbReference type="Proteomes" id="UP000680865"/>
    </source>
</evidence>
<evidence type="ECO:0000256" key="1">
    <source>
        <dbReference type="ARBA" id="ARBA00004167"/>
    </source>
</evidence>
<dbReference type="Proteomes" id="UP000680865">
    <property type="component" value="Unassembled WGS sequence"/>
</dbReference>
<feature type="domain" description="Anti-sigma K factor RskA C-terminal" evidence="12">
    <location>
        <begin position="98"/>
        <end position="240"/>
    </location>
</feature>
<evidence type="ECO:0000256" key="8">
    <source>
        <dbReference type="ARBA" id="ARBA00023163"/>
    </source>
</evidence>
<dbReference type="InterPro" id="IPR018764">
    <property type="entry name" value="RskA_C"/>
</dbReference>
<dbReference type="InterPro" id="IPR051474">
    <property type="entry name" value="Anti-sigma-K/W_factor"/>
</dbReference>
<sequence>MTPTDVHSLVGAYVLDAVDDLERAAFERHVGECPSCRTELDELRETSARMADSTWSVPPPQLKSSVMAAVGRTRQLPPPETIKPERKLRGSRTQRWTLAAAAAVVLAAGTGTTVFAIQDQRVRDQSAIASAAELRQERIQSILASPDLVVRTSPMRGGGKVTVASSATRNASVVALGADSAPQSDQAFQLWSLRGDTATDAGVLAAGEGSAVQVVDGLPGNDGLGVTLEPAGGSKVPTAPLFAKVSLT</sequence>
<keyword evidence="4 11" id="KW-0812">Transmembrane</keyword>
<dbReference type="PANTHER" id="PTHR37461">
    <property type="entry name" value="ANTI-SIGMA-K FACTOR RSKA"/>
    <property type="match status" value="1"/>
</dbReference>
<evidence type="ECO:0000256" key="6">
    <source>
        <dbReference type="ARBA" id="ARBA00023015"/>
    </source>
</evidence>
<keyword evidence="6" id="KW-0805">Transcription regulation</keyword>
<dbReference type="InterPro" id="IPR027383">
    <property type="entry name" value="Znf_put"/>
</dbReference>
<evidence type="ECO:0000256" key="9">
    <source>
        <dbReference type="ARBA" id="ARBA00029829"/>
    </source>
</evidence>
<keyword evidence="15" id="KW-1185">Reference proteome</keyword>
<evidence type="ECO:0000256" key="11">
    <source>
        <dbReference type="SAM" id="Phobius"/>
    </source>
</evidence>
<evidence type="ECO:0000313" key="14">
    <source>
        <dbReference type="EMBL" id="GIM69191.1"/>
    </source>
</evidence>
<dbReference type="InterPro" id="IPR041916">
    <property type="entry name" value="Anti_sigma_zinc_sf"/>
</dbReference>
<protein>
    <recommendedName>
        <fullName evidence="10">Regulator of SigK</fullName>
    </recommendedName>
    <alternativeName>
        <fullName evidence="9">Sigma-K anti-sigma factor RskA</fullName>
    </alternativeName>
</protein>
<gene>
    <name evidence="14" type="ORF">Aco04nite_14140</name>
</gene>
<evidence type="ECO:0000259" key="12">
    <source>
        <dbReference type="Pfam" id="PF10099"/>
    </source>
</evidence>
<comment type="caution">
    <text evidence="14">The sequence shown here is derived from an EMBL/GenBank/DDBJ whole genome shotgun (WGS) entry which is preliminary data.</text>
</comment>
<accession>A0A919SCF9</accession>
<dbReference type="GO" id="GO:0016989">
    <property type="term" value="F:sigma factor antagonist activity"/>
    <property type="evidence" value="ECO:0007669"/>
    <property type="project" value="TreeGrafter"/>
</dbReference>
<evidence type="ECO:0000259" key="13">
    <source>
        <dbReference type="Pfam" id="PF13490"/>
    </source>
</evidence>
<keyword evidence="7 11" id="KW-0472">Membrane</keyword>
<keyword evidence="8" id="KW-0804">Transcription</keyword>
<reference evidence="14" key="1">
    <citation type="submission" date="2021-03" db="EMBL/GenBank/DDBJ databases">
        <title>Whole genome shotgun sequence of Actinoplanes consettensis NBRC 14913.</title>
        <authorList>
            <person name="Komaki H."/>
            <person name="Tamura T."/>
        </authorList>
    </citation>
    <scope>NUCLEOTIDE SEQUENCE</scope>
    <source>
        <strain evidence="14">NBRC 14913</strain>
    </source>
</reference>
<evidence type="ECO:0000256" key="5">
    <source>
        <dbReference type="ARBA" id="ARBA00022989"/>
    </source>
</evidence>
<dbReference type="RefSeq" id="WP_212996351.1">
    <property type="nucleotide sequence ID" value="NZ_BAAATW010000001.1"/>
</dbReference>
<dbReference type="PANTHER" id="PTHR37461:SF1">
    <property type="entry name" value="ANTI-SIGMA-K FACTOR RSKA"/>
    <property type="match status" value="1"/>
</dbReference>
<keyword evidence="5 11" id="KW-1133">Transmembrane helix</keyword>